<evidence type="ECO:0000313" key="1">
    <source>
        <dbReference type="EMBL" id="WDM70523.1"/>
    </source>
</evidence>
<sequence length="73" mass="7686">MPMRSACAACQVSVVGVRIDGAQKKQRKRSGFFSVRLRAHAGGVTLPGGARGADHPSLHGIAMAVRKKNAKEC</sequence>
<protein>
    <submittedName>
        <fullName evidence="1">Uncharacterized protein</fullName>
    </submittedName>
</protein>
<reference evidence="1 2" key="1">
    <citation type="submission" date="2021-08" db="EMBL/GenBank/DDBJ databases">
        <title>Genome sequences of Xanthomonas cucurbitae isolates from 5 Midwestern US states.</title>
        <authorList>
            <person name="Hind S.R."/>
        </authorList>
    </citation>
    <scope>NUCLEOTIDE SEQUENCE [LARGE SCALE GENOMIC DNA]</scope>
    <source>
        <strain evidence="1 2">OH_261</strain>
    </source>
</reference>
<accession>A0ABY7Y9I6</accession>
<dbReference type="Proteomes" id="UP001214201">
    <property type="component" value="Chromosome"/>
</dbReference>
<gene>
    <name evidence="1" type="ORF">K6978_14000</name>
</gene>
<evidence type="ECO:0000313" key="2">
    <source>
        <dbReference type="Proteomes" id="UP001214201"/>
    </source>
</evidence>
<keyword evidence="2" id="KW-1185">Reference proteome</keyword>
<proteinExistence type="predicted"/>
<dbReference type="RefSeq" id="WP_274396398.1">
    <property type="nucleotide sequence ID" value="NZ_CP082213.1"/>
</dbReference>
<name>A0ABY7Y9I6_9XANT</name>
<organism evidence="1 2">
    <name type="scientific">Xanthomonas cucurbitae</name>
    <dbReference type="NCBI Taxonomy" id="56453"/>
    <lineage>
        <taxon>Bacteria</taxon>
        <taxon>Pseudomonadati</taxon>
        <taxon>Pseudomonadota</taxon>
        <taxon>Gammaproteobacteria</taxon>
        <taxon>Lysobacterales</taxon>
        <taxon>Lysobacteraceae</taxon>
        <taxon>Xanthomonas</taxon>
    </lineage>
</organism>
<dbReference type="EMBL" id="CP082214">
    <property type="protein sequence ID" value="WDM70523.1"/>
    <property type="molecule type" value="Genomic_DNA"/>
</dbReference>